<evidence type="ECO:0000256" key="1">
    <source>
        <dbReference type="ARBA" id="ARBA00004123"/>
    </source>
</evidence>
<evidence type="ECO:0000313" key="9">
    <source>
        <dbReference type="EMBL" id="KAD5960884.1"/>
    </source>
</evidence>
<dbReference type="GO" id="GO:0005634">
    <property type="term" value="C:nucleus"/>
    <property type="evidence" value="ECO:0007669"/>
    <property type="project" value="UniProtKB-SubCell"/>
</dbReference>
<evidence type="ECO:0000256" key="7">
    <source>
        <dbReference type="SAM" id="MobiDB-lite"/>
    </source>
</evidence>
<dbReference type="Pfam" id="PF04844">
    <property type="entry name" value="Ovate"/>
    <property type="match status" value="1"/>
</dbReference>
<proteinExistence type="predicted"/>
<sequence length="262" mass="29809">MVKFKLRIFKYCQTKHTSTPPDHSSSPCDQLQKPITGDSPCTTSPPPPSKQTPHRSSFKSHISSTFHRCSRRKKGFCPRVVTLSVGGEKLTRLLHVDVNDSNERDGVVSDNKNSRIRPKNVTISSARYSSSYTVGDNREDEERPEIFSKSFSDVGIRSRRGGTGDNQVSPEWGSPARLSVFKKLMPCKVEGKVKESFAVVKRSEKPYEDFKKSMMEMIVENQIYEEGDLKQLLQCFLSLNSRYHHGVIMEAFLEIWKNMLIS</sequence>
<comment type="subcellular location">
    <subcellularLocation>
        <location evidence="1 6">Nucleus</location>
    </subcellularLocation>
</comment>
<accession>A0A5N6P6K6</accession>
<gene>
    <name evidence="9" type="ORF">E3N88_12356</name>
</gene>
<organism evidence="9 10">
    <name type="scientific">Mikania micrantha</name>
    <name type="common">bitter vine</name>
    <dbReference type="NCBI Taxonomy" id="192012"/>
    <lineage>
        <taxon>Eukaryota</taxon>
        <taxon>Viridiplantae</taxon>
        <taxon>Streptophyta</taxon>
        <taxon>Embryophyta</taxon>
        <taxon>Tracheophyta</taxon>
        <taxon>Spermatophyta</taxon>
        <taxon>Magnoliopsida</taxon>
        <taxon>eudicotyledons</taxon>
        <taxon>Gunneridae</taxon>
        <taxon>Pentapetalae</taxon>
        <taxon>asterids</taxon>
        <taxon>campanulids</taxon>
        <taxon>Asterales</taxon>
        <taxon>Asteraceae</taxon>
        <taxon>Asteroideae</taxon>
        <taxon>Heliantheae alliance</taxon>
        <taxon>Eupatorieae</taxon>
        <taxon>Mikania</taxon>
    </lineage>
</organism>
<dbReference type="PROSITE" id="PS51754">
    <property type="entry name" value="OVATE"/>
    <property type="match status" value="1"/>
</dbReference>
<dbReference type="OrthoDB" id="1928390at2759"/>
<keyword evidence="3 6" id="KW-0805">Transcription regulation</keyword>
<evidence type="ECO:0000256" key="4">
    <source>
        <dbReference type="ARBA" id="ARBA00023163"/>
    </source>
</evidence>
<evidence type="ECO:0000259" key="8">
    <source>
        <dbReference type="PROSITE" id="PS51754"/>
    </source>
</evidence>
<keyword evidence="5 6" id="KW-0539">Nucleus</keyword>
<comment type="caution">
    <text evidence="9">The sequence shown here is derived from an EMBL/GenBank/DDBJ whole genome shotgun (WGS) entry which is preliminary data.</text>
</comment>
<dbReference type="NCBIfam" id="TIGR01568">
    <property type="entry name" value="A_thal_3678"/>
    <property type="match status" value="1"/>
</dbReference>
<name>A0A5N6P6K6_9ASTR</name>
<keyword evidence="2 6" id="KW-0678">Repressor</keyword>
<comment type="function">
    <text evidence="6">Transcriptional repressor that regulates multiple aspects of plant growth and development.</text>
</comment>
<feature type="compositionally biased region" description="Low complexity" evidence="7">
    <location>
        <begin position="16"/>
        <end position="27"/>
    </location>
</feature>
<evidence type="ECO:0000256" key="6">
    <source>
        <dbReference type="RuleBase" id="RU367028"/>
    </source>
</evidence>
<reference evidence="9 10" key="1">
    <citation type="submission" date="2019-05" db="EMBL/GenBank/DDBJ databases">
        <title>Mikania micrantha, genome provides insights into the molecular mechanism of rapid growth.</title>
        <authorList>
            <person name="Liu B."/>
        </authorList>
    </citation>
    <scope>NUCLEOTIDE SEQUENCE [LARGE SCALE GENOMIC DNA]</scope>
    <source>
        <strain evidence="9">NLD-2019</strain>
        <tissue evidence="9">Leaf</tissue>
    </source>
</reference>
<evidence type="ECO:0000256" key="2">
    <source>
        <dbReference type="ARBA" id="ARBA00022491"/>
    </source>
</evidence>
<dbReference type="InterPro" id="IPR038933">
    <property type="entry name" value="Ovate"/>
</dbReference>
<evidence type="ECO:0000256" key="3">
    <source>
        <dbReference type="ARBA" id="ARBA00023015"/>
    </source>
</evidence>
<evidence type="ECO:0000313" key="10">
    <source>
        <dbReference type="Proteomes" id="UP000326396"/>
    </source>
</evidence>
<dbReference type="AlphaFoldDB" id="A0A5N6P6K6"/>
<dbReference type="GO" id="GO:0045892">
    <property type="term" value="P:negative regulation of DNA-templated transcription"/>
    <property type="evidence" value="ECO:0007669"/>
    <property type="project" value="UniProtKB-UniRule"/>
</dbReference>
<dbReference type="PANTHER" id="PTHR33057">
    <property type="entry name" value="TRANSCRIPTION REPRESSOR OFP7-RELATED"/>
    <property type="match status" value="1"/>
</dbReference>
<evidence type="ECO:0000256" key="5">
    <source>
        <dbReference type="ARBA" id="ARBA00023242"/>
    </source>
</evidence>
<keyword evidence="4 6" id="KW-0804">Transcription</keyword>
<feature type="domain" description="OVATE" evidence="8">
    <location>
        <begin position="199"/>
        <end position="258"/>
    </location>
</feature>
<dbReference type="InterPro" id="IPR006458">
    <property type="entry name" value="Ovate_C"/>
</dbReference>
<keyword evidence="10" id="KW-1185">Reference proteome</keyword>
<feature type="region of interest" description="Disordered" evidence="7">
    <location>
        <begin position="15"/>
        <end position="66"/>
    </location>
</feature>
<dbReference type="EMBL" id="SZYD01000006">
    <property type="protein sequence ID" value="KAD5960884.1"/>
    <property type="molecule type" value="Genomic_DNA"/>
</dbReference>
<protein>
    <recommendedName>
        <fullName evidence="6">Transcription repressor</fullName>
    </recommendedName>
    <alternativeName>
        <fullName evidence="6">Ovate family protein</fullName>
    </alternativeName>
</protein>
<dbReference type="PANTHER" id="PTHR33057:SF224">
    <property type="entry name" value="TRANSCRIPTION REPRESSOR"/>
    <property type="match status" value="1"/>
</dbReference>
<dbReference type="Proteomes" id="UP000326396">
    <property type="component" value="Linkage Group LG14"/>
</dbReference>